<dbReference type="InterPro" id="IPR036317">
    <property type="entry name" value="Cullin_homology_sf"/>
</dbReference>
<keyword evidence="4" id="KW-0833">Ubl conjugation pathway</keyword>
<evidence type="ECO:0000256" key="6">
    <source>
        <dbReference type="ARBA" id="ARBA00069613"/>
    </source>
</evidence>
<dbReference type="InterPro" id="IPR016157">
    <property type="entry name" value="Cullin_CS"/>
</dbReference>
<dbReference type="GO" id="GO:0005634">
    <property type="term" value="C:nucleus"/>
    <property type="evidence" value="ECO:0007669"/>
    <property type="project" value="UniProtKB-ARBA"/>
</dbReference>
<evidence type="ECO:0000313" key="12">
    <source>
        <dbReference type="Proteomes" id="UP001146120"/>
    </source>
</evidence>
<feature type="domain" description="Cullin family profile" evidence="10">
    <location>
        <begin position="408"/>
        <end position="640"/>
    </location>
</feature>
<dbReference type="FunFam" id="3.30.230.130:FF:000006">
    <property type="entry name" value="Cullin-4 like"/>
    <property type="match status" value="1"/>
</dbReference>
<evidence type="ECO:0000256" key="4">
    <source>
        <dbReference type="ARBA" id="ARBA00022786"/>
    </source>
</evidence>
<dbReference type="Pfam" id="PF26557">
    <property type="entry name" value="Cullin_AB"/>
    <property type="match status" value="1"/>
</dbReference>
<dbReference type="Proteomes" id="UP001146120">
    <property type="component" value="Unassembled WGS sequence"/>
</dbReference>
<gene>
    <name evidence="11" type="ORF">N0F65_005574</name>
</gene>
<comment type="caution">
    <text evidence="11">The sequence shown here is derived from an EMBL/GenBank/DDBJ whole genome shotgun (WGS) entry which is preliminary data.</text>
</comment>
<dbReference type="FunFam" id="1.20.1310.10:FF:000001">
    <property type="entry name" value="Cullin 3"/>
    <property type="match status" value="1"/>
</dbReference>
<evidence type="ECO:0000313" key="11">
    <source>
        <dbReference type="EMBL" id="DBA01455.1"/>
    </source>
</evidence>
<dbReference type="InterPro" id="IPR016159">
    <property type="entry name" value="Cullin_repeat-like_dom_sf"/>
</dbReference>
<dbReference type="Gene3D" id="1.20.1310.10">
    <property type="entry name" value="Cullin Repeats"/>
    <property type="match status" value="4"/>
</dbReference>
<dbReference type="FunFam" id="1.20.1310.10:FF:000024">
    <property type="entry name" value="Cullin-4 like"/>
    <property type="match status" value="1"/>
</dbReference>
<dbReference type="Pfam" id="PF00888">
    <property type="entry name" value="Cullin"/>
    <property type="match status" value="1"/>
</dbReference>
<dbReference type="Gene3D" id="3.30.230.130">
    <property type="entry name" value="Cullin, Chain C, Domain 2"/>
    <property type="match status" value="1"/>
</dbReference>
<dbReference type="InterPro" id="IPR036388">
    <property type="entry name" value="WH-like_DNA-bd_sf"/>
</dbReference>
<dbReference type="InterPro" id="IPR059120">
    <property type="entry name" value="Cullin-like_AB"/>
</dbReference>
<evidence type="ECO:0000256" key="7">
    <source>
        <dbReference type="PROSITE-ProRule" id="PRU00330"/>
    </source>
</evidence>
<dbReference type="SMART" id="SM00182">
    <property type="entry name" value="CULLIN"/>
    <property type="match status" value="1"/>
</dbReference>
<evidence type="ECO:0000256" key="5">
    <source>
        <dbReference type="ARBA" id="ARBA00022843"/>
    </source>
</evidence>
<name>A0AAV2Z6I9_9STRA</name>
<dbReference type="InterPro" id="IPR019559">
    <property type="entry name" value="Cullin_neddylation_domain"/>
</dbReference>
<dbReference type="FunFam" id="1.10.10.10:FF:000050">
    <property type="entry name" value="Cullin 4B"/>
    <property type="match status" value="1"/>
</dbReference>
<dbReference type="AlphaFoldDB" id="A0AAV2Z6I9"/>
<dbReference type="GO" id="GO:0031625">
    <property type="term" value="F:ubiquitin protein ligase binding"/>
    <property type="evidence" value="ECO:0007669"/>
    <property type="project" value="InterPro"/>
</dbReference>
<dbReference type="SMART" id="SM00884">
    <property type="entry name" value="Cullin_Nedd8"/>
    <property type="match status" value="1"/>
</dbReference>
<keyword evidence="12" id="KW-1185">Reference proteome</keyword>
<comment type="pathway">
    <text evidence="1">Protein modification; protein ubiquitination.</text>
</comment>
<dbReference type="PROSITE" id="PS01256">
    <property type="entry name" value="CULLIN_1"/>
    <property type="match status" value="1"/>
</dbReference>
<dbReference type="GO" id="GO:0031461">
    <property type="term" value="C:cullin-RING ubiquitin ligase complex"/>
    <property type="evidence" value="ECO:0007669"/>
    <property type="project" value="InterPro"/>
</dbReference>
<dbReference type="SUPFAM" id="SSF46785">
    <property type="entry name" value="Winged helix' DNA-binding domain"/>
    <property type="match status" value="1"/>
</dbReference>
<protein>
    <recommendedName>
        <fullName evidence="6">Cullin-4</fullName>
    </recommendedName>
</protein>
<reference evidence="11" key="2">
    <citation type="journal article" date="2023" name="Microbiol Resour">
        <title>Decontamination and Annotation of the Draft Genome Sequence of the Oomycete Lagenidium giganteum ARSEF 373.</title>
        <authorList>
            <person name="Morgan W.R."/>
            <person name="Tartar A."/>
        </authorList>
    </citation>
    <scope>NUCLEOTIDE SEQUENCE</scope>
    <source>
        <strain evidence="11">ARSEF 373</strain>
    </source>
</reference>
<dbReference type="FunFam" id="1.20.1310.10:FF:000035">
    <property type="entry name" value="Ubiquitin ligase subunit CulD, putative"/>
    <property type="match status" value="1"/>
</dbReference>
<feature type="compositionally biased region" description="Polar residues" evidence="9">
    <location>
        <begin position="15"/>
        <end position="24"/>
    </location>
</feature>
<accession>A0AAV2Z6I9</accession>
<dbReference type="PANTHER" id="PTHR11932">
    <property type="entry name" value="CULLIN"/>
    <property type="match status" value="1"/>
</dbReference>
<dbReference type="EMBL" id="DAKRPA010000047">
    <property type="protein sequence ID" value="DBA01455.1"/>
    <property type="molecule type" value="Genomic_DNA"/>
</dbReference>
<dbReference type="GO" id="GO:0006511">
    <property type="term" value="P:ubiquitin-dependent protein catabolic process"/>
    <property type="evidence" value="ECO:0007669"/>
    <property type="project" value="InterPro"/>
</dbReference>
<dbReference type="PROSITE" id="PS50069">
    <property type="entry name" value="CULLIN_2"/>
    <property type="match status" value="1"/>
</dbReference>
<dbReference type="SUPFAM" id="SSF75632">
    <property type="entry name" value="Cullin homology domain"/>
    <property type="match status" value="1"/>
</dbReference>
<evidence type="ECO:0000256" key="2">
    <source>
        <dbReference type="ARBA" id="ARBA00006019"/>
    </source>
</evidence>
<keyword evidence="5" id="KW-0832">Ubl conjugation</keyword>
<dbReference type="FunFam" id="1.20.1310.10:FF:000004">
    <property type="entry name" value="Cullin 4B"/>
    <property type="match status" value="1"/>
</dbReference>
<keyword evidence="3" id="KW-1017">Isopeptide bond</keyword>
<feature type="region of interest" description="Disordered" evidence="9">
    <location>
        <begin position="1"/>
        <end position="30"/>
    </location>
</feature>
<dbReference type="InterPro" id="IPR036390">
    <property type="entry name" value="WH_DNA-bd_sf"/>
</dbReference>
<evidence type="ECO:0000256" key="1">
    <source>
        <dbReference type="ARBA" id="ARBA00004906"/>
    </source>
</evidence>
<sequence>MTTPLYSSGARGTPATASGRSMNFRNGGAGGKRLDGGMGMKMGAKKKMVIKPFKVTPKLPEQFEEETWKKLEAAIVAVQNKQATPLSREELYRAVEDMCTWKMAARLYEKLQETCATYVNATVESLANLGSDVNVFLESVHKMWEDHCEDMLVLRTIFMYLDRTYVMQTPHVPSIWDVGLQLLRGNIVQRKQLESKLISALLELVERERNGEAINRSYLFNLLRMLLSLQLYHARFETPFLVASEQFYTAEGVSVLETADVPQFLLHVEKRLQEENDRVVHYLDVSTKRQLIHVVESKLLKPHTTTLLERGFEALMDGTRIDDLKRMYVLYGRVDAVVDLKNAFSAYIKKKVSTLVMDVEQGKNLVEKLLQLKAELDKVLNDSFAQDSEFVFAMKSAMEYAVNVRASRPAELVAKFVDSKLRTGNKGGSEAEVENLLDCVMVIFRYIQGKDVFEAFYKKDLAKRLLVGKSASFDLEKLMLSKLKTECGSSFTNKLEGMFKDIDLSQSVMSQFEQHAGSKSALEKLPTKIDMQVQVLTTGFWPPYAPVELNIPTALIPLKEIFEKFYSSKYQGRQLQWQHSLAHCLVKAKFPKGRKELAVSLFQAAVLLCFNGKDSLGFKAIKEQTRIEDGELRRTLQSLACGKVRVLQKVPKGKDVEDNDSFVFNADFSHQLIRIKINSIQLKETKQENEDTHERVFRDRQYQVDAAIVRIMKARKKLSHALLMTEIFGQIRFPAKPADIKRRIESLIDREYLERDAANPQVYNYLA</sequence>
<comment type="similarity">
    <text evidence="2 7 8">Belongs to the cullin family.</text>
</comment>
<dbReference type="Pfam" id="PF10557">
    <property type="entry name" value="Cullin_Nedd8"/>
    <property type="match status" value="1"/>
</dbReference>
<reference evidence="11" key="1">
    <citation type="submission" date="2022-11" db="EMBL/GenBank/DDBJ databases">
        <authorList>
            <person name="Morgan W.R."/>
            <person name="Tartar A."/>
        </authorList>
    </citation>
    <scope>NUCLEOTIDE SEQUENCE</scope>
    <source>
        <strain evidence="11">ARSEF 373</strain>
    </source>
</reference>
<evidence type="ECO:0000256" key="8">
    <source>
        <dbReference type="RuleBase" id="RU003829"/>
    </source>
</evidence>
<evidence type="ECO:0000259" key="10">
    <source>
        <dbReference type="PROSITE" id="PS50069"/>
    </source>
</evidence>
<dbReference type="InterPro" id="IPR016158">
    <property type="entry name" value="Cullin_homology"/>
</dbReference>
<dbReference type="InterPro" id="IPR045093">
    <property type="entry name" value="Cullin"/>
</dbReference>
<organism evidence="11 12">
    <name type="scientific">Lagenidium giganteum</name>
    <dbReference type="NCBI Taxonomy" id="4803"/>
    <lineage>
        <taxon>Eukaryota</taxon>
        <taxon>Sar</taxon>
        <taxon>Stramenopiles</taxon>
        <taxon>Oomycota</taxon>
        <taxon>Peronosporomycetes</taxon>
        <taxon>Pythiales</taxon>
        <taxon>Pythiaceae</taxon>
    </lineage>
</organism>
<proteinExistence type="inferred from homology"/>
<evidence type="ECO:0000256" key="9">
    <source>
        <dbReference type="SAM" id="MobiDB-lite"/>
    </source>
</evidence>
<dbReference type="InterPro" id="IPR001373">
    <property type="entry name" value="Cullin_N"/>
</dbReference>
<dbReference type="Gene3D" id="1.10.10.10">
    <property type="entry name" value="Winged helix-like DNA-binding domain superfamily/Winged helix DNA-binding domain"/>
    <property type="match status" value="1"/>
</dbReference>
<evidence type="ECO:0000256" key="3">
    <source>
        <dbReference type="ARBA" id="ARBA00022499"/>
    </source>
</evidence>
<dbReference type="SUPFAM" id="SSF74788">
    <property type="entry name" value="Cullin repeat-like"/>
    <property type="match status" value="1"/>
</dbReference>